<dbReference type="PANTHER" id="PTHR31118">
    <property type="entry name" value="CYCLASE-LIKE PROTEIN 2"/>
    <property type="match status" value="1"/>
</dbReference>
<sequence length="277" mass="29820">MRGSFVVVIAAAAGLAGVAAGQLEQPDAQEPPEATVDLTGDRLVDLSHAFNRRTIYWPTAQQFRLTEVADGETEGGWHYAANNFRAAEHGGTHLDAPIHFARNGDTADEIPLRKLAGPAVNVDVRAKADADRDYLVTVADLEAFEAEHGRIATNTVVLLRTGWARHWPDARRYMGTADRGADAVPNLHFPGLSEQAARWLVEQRRVKAVGIDTASIDRGQSTAFEAHRVLAAAQVPVFENVANLDRLPAEGFHVIALPMKIEGGSGGPLRALAFVGD</sequence>
<name>A0ABT4RM18_9ACTN</name>
<organism evidence="2 3">
    <name type="scientific">Solirubrobacter deserti</name>
    <dbReference type="NCBI Taxonomy" id="2282478"/>
    <lineage>
        <taxon>Bacteria</taxon>
        <taxon>Bacillati</taxon>
        <taxon>Actinomycetota</taxon>
        <taxon>Thermoleophilia</taxon>
        <taxon>Solirubrobacterales</taxon>
        <taxon>Solirubrobacteraceae</taxon>
        <taxon>Solirubrobacter</taxon>
    </lineage>
</organism>
<dbReference type="RefSeq" id="WP_202952076.1">
    <property type="nucleotide sequence ID" value="NZ_JAPCID010000027.1"/>
</dbReference>
<evidence type="ECO:0000256" key="1">
    <source>
        <dbReference type="SAM" id="SignalP"/>
    </source>
</evidence>
<dbReference type="InterPro" id="IPR007325">
    <property type="entry name" value="KFase/CYL"/>
</dbReference>
<dbReference type="Proteomes" id="UP001147700">
    <property type="component" value="Unassembled WGS sequence"/>
</dbReference>
<gene>
    <name evidence="2" type="ORF">OJ962_19080</name>
</gene>
<dbReference type="Pfam" id="PF04199">
    <property type="entry name" value="Cyclase"/>
    <property type="match status" value="1"/>
</dbReference>
<dbReference type="Gene3D" id="3.50.30.50">
    <property type="entry name" value="Putative cyclase"/>
    <property type="match status" value="1"/>
</dbReference>
<dbReference type="PANTHER" id="PTHR31118:SF12">
    <property type="entry name" value="CYCLASE-LIKE PROTEIN 2"/>
    <property type="match status" value="1"/>
</dbReference>
<reference evidence="2" key="1">
    <citation type="submission" date="2022-10" db="EMBL/GenBank/DDBJ databases">
        <title>The WGS of Solirubrobacter sp. CPCC 204708.</title>
        <authorList>
            <person name="Jiang Z."/>
        </authorList>
    </citation>
    <scope>NUCLEOTIDE SEQUENCE</scope>
    <source>
        <strain evidence="2">CPCC 204708</strain>
    </source>
</reference>
<evidence type="ECO:0000313" key="2">
    <source>
        <dbReference type="EMBL" id="MDA0139612.1"/>
    </source>
</evidence>
<proteinExistence type="predicted"/>
<comment type="caution">
    <text evidence="2">The sequence shown here is derived from an EMBL/GenBank/DDBJ whole genome shotgun (WGS) entry which is preliminary data.</text>
</comment>
<feature type="chain" id="PRO_5047137213" evidence="1">
    <location>
        <begin position="22"/>
        <end position="277"/>
    </location>
</feature>
<dbReference type="InterPro" id="IPR037175">
    <property type="entry name" value="KFase_sf"/>
</dbReference>
<accession>A0ABT4RM18</accession>
<evidence type="ECO:0000313" key="3">
    <source>
        <dbReference type="Proteomes" id="UP001147700"/>
    </source>
</evidence>
<dbReference type="SUPFAM" id="SSF102198">
    <property type="entry name" value="Putative cyclase"/>
    <property type="match status" value="1"/>
</dbReference>
<feature type="signal peptide" evidence="1">
    <location>
        <begin position="1"/>
        <end position="21"/>
    </location>
</feature>
<keyword evidence="1" id="KW-0732">Signal</keyword>
<protein>
    <submittedName>
        <fullName evidence="2">Cyclase family protein</fullName>
    </submittedName>
</protein>
<dbReference type="EMBL" id="JAPCID010000027">
    <property type="protein sequence ID" value="MDA0139612.1"/>
    <property type="molecule type" value="Genomic_DNA"/>
</dbReference>
<keyword evidence="3" id="KW-1185">Reference proteome</keyword>